<protein>
    <submittedName>
        <fullName evidence="1">Uncharacterized protein</fullName>
    </submittedName>
</protein>
<sequence>MNEYKEKADKRMRYILCFILITFAIIPFSYAKETVRIADSSLTVKDSIANFIPDSTTLCLLDGEIIPYKTLIKLYVDKKVLGRYIEPKNAILIFGEKGRYGVMECITYSDN</sequence>
<organism evidence="1">
    <name type="scientific">bioreactor metagenome</name>
    <dbReference type="NCBI Taxonomy" id="1076179"/>
    <lineage>
        <taxon>unclassified sequences</taxon>
        <taxon>metagenomes</taxon>
        <taxon>ecological metagenomes</taxon>
    </lineage>
</organism>
<proteinExistence type="predicted"/>
<reference evidence="1" key="1">
    <citation type="submission" date="2019-08" db="EMBL/GenBank/DDBJ databases">
        <authorList>
            <person name="Kucharzyk K."/>
            <person name="Murdoch R.W."/>
            <person name="Higgins S."/>
            <person name="Loffler F."/>
        </authorList>
    </citation>
    <scope>NUCLEOTIDE SEQUENCE</scope>
</reference>
<dbReference type="EMBL" id="VSSQ01000246">
    <property type="protein sequence ID" value="MPL87896.1"/>
    <property type="molecule type" value="Genomic_DNA"/>
</dbReference>
<comment type="caution">
    <text evidence="1">The sequence shown here is derived from an EMBL/GenBank/DDBJ whole genome shotgun (WGS) entry which is preliminary data.</text>
</comment>
<accession>A0A644V957</accession>
<evidence type="ECO:0000313" key="1">
    <source>
        <dbReference type="EMBL" id="MPL87896.1"/>
    </source>
</evidence>
<name>A0A644V957_9ZZZZ</name>
<dbReference type="AlphaFoldDB" id="A0A644V957"/>
<gene>
    <name evidence="1" type="ORF">SDC9_33909</name>
</gene>